<dbReference type="GO" id="GO:0016603">
    <property type="term" value="F:glutaminyl-peptide cyclotransferase activity"/>
    <property type="evidence" value="ECO:0007669"/>
    <property type="project" value="TreeGrafter"/>
</dbReference>
<evidence type="ECO:0000313" key="6">
    <source>
        <dbReference type="Proteomes" id="UP000267251"/>
    </source>
</evidence>
<dbReference type="OrthoDB" id="3907302at2759"/>
<dbReference type="Proteomes" id="UP000267251">
    <property type="component" value="Unassembled WGS sequence"/>
</dbReference>
<keyword evidence="6" id="KW-1185">Reference proteome</keyword>
<comment type="similarity">
    <text evidence="3">Belongs to the peptidase M28 family.</text>
</comment>
<protein>
    <recommendedName>
        <fullName evidence="3">Peptide hydrolase</fullName>
        <ecNumber evidence="3">3.4.-.-</ecNumber>
    </recommendedName>
</protein>
<keyword evidence="3" id="KW-0862">Zinc</keyword>
<dbReference type="AlphaFoldDB" id="A0A4V1IYF8"/>
<evidence type="ECO:0000256" key="1">
    <source>
        <dbReference type="ARBA" id="ARBA00022679"/>
    </source>
</evidence>
<dbReference type="Pfam" id="PF04389">
    <property type="entry name" value="Peptidase_M28"/>
    <property type="match status" value="1"/>
</dbReference>
<reference evidence="6" key="1">
    <citation type="journal article" date="2018" name="Nat. Microbiol.">
        <title>Leveraging single-cell genomics to expand the fungal tree of life.</title>
        <authorList>
            <person name="Ahrendt S.R."/>
            <person name="Quandt C.A."/>
            <person name="Ciobanu D."/>
            <person name="Clum A."/>
            <person name="Salamov A."/>
            <person name="Andreopoulos B."/>
            <person name="Cheng J.F."/>
            <person name="Woyke T."/>
            <person name="Pelin A."/>
            <person name="Henrissat B."/>
            <person name="Reynolds N.K."/>
            <person name="Benny G.L."/>
            <person name="Smith M.E."/>
            <person name="James T.Y."/>
            <person name="Grigoriev I.V."/>
        </authorList>
    </citation>
    <scope>NUCLEOTIDE SEQUENCE [LARGE SCALE GENOMIC DNA]</scope>
</reference>
<keyword evidence="1" id="KW-0808">Transferase</keyword>
<evidence type="ECO:0000259" key="4">
    <source>
        <dbReference type="Pfam" id="PF04389"/>
    </source>
</evidence>
<dbReference type="EMBL" id="KZ987839">
    <property type="protein sequence ID" value="RKP14409.1"/>
    <property type="molecule type" value="Genomic_DNA"/>
</dbReference>
<dbReference type="InterPro" id="IPR040234">
    <property type="entry name" value="QC/QCL"/>
</dbReference>
<organism evidence="5 6">
    <name type="scientific">Piptocephalis cylindrospora</name>
    <dbReference type="NCBI Taxonomy" id="1907219"/>
    <lineage>
        <taxon>Eukaryota</taxon>
        <taxon>Fungi</taxon>
        <taxon>Fungi incertae sedis</taxon>
        <taxon>Zoopagomycota</taxon>
        <taxon>Zoopagomycotina</taxon>
        <taxon>Zoopagomycetes</taxon>
        <taxon>Zoopagales</taxon>
        <taxon>Piptocephalidaceae</taxon>
        <taxon>Piptocephalis</taxon>
    </lineage>
</organism>
<dbReference type="GO" id="GO:0006508">
    <property type="term" value="P:proteolysis"/>
    <property type="evidence" value="ECO:0007669"/>
    <property type="project" value="UniProtKB-KW"/>
</dbReference>
<proteinExistence type="inferred from homology"/>
<keyword evidence="2" id="KW-0012">Acyltransferase</keyword>
<keyword evidence="3" id="KW-0479">Metal-binding</keyword>
<keyword evidence="3" id="KW-0378">Hydrolase</keyword>
<dbReference type="Gene3D" id="3.40.630.10">
    <property type="entry name" value="Zn peptidases"/>
    <property type="match status" value="1"/>
</dbReference>
<feature type="domain" description="Peptidase M28" evidence="4">
    <location>
        <begin position="48"/>
        <end position="275"/>
    </location>
</feature>
<name>A0A4V1IYF8_9FUNG</name>
<dbReference type="PANTHER" id="PTHR12283">
    <property type="entry name" value="GLUTAMINYL-PEPTIDE CYCLOTRANSFERASE"/>
    <property type="match status" value="1"/>
</dbReference>
<dbReference type="PANTHER" id="PTHR12283:SF6">
    <property type="entry name" value="GLUTAMINYL-PEPTIDE CYCLOTRANSFERASE-RELATED"/>
    <property type="match status" value="1"/>
</dbReference>
<dbReference type="EC" id="3.4.-.-" evidence="3"/>
<dbReference type="SUPFAM" id="SSF53187">
    <property type="entry name" value="Zn-dependent exopeptidases"/>
    <property type="match status" value="1"/>
</dbReference>
<evidence type="ECO:0000313" key="5">
    <source>
        <dbReference type="EMBL" id="RKP14409.1"/>
    </source>
</evidence>
<sequence length="302" mass="34071">MLISRTPGTEQHRLVQEHIVEVLQDLGWDLNLRTHEEQTPMGRKPFTNIIASPRPAKPGERRVIFAAHYDSKYFEEGTFLGATDSAVSCAVLLDIATALGSFLQDPSIVDPEAPLLQLVFFDGEEAFKEWTREDSLYGSRKLAEEWDQEGVLKDIDMLVLLDLLGFRNQHIPNLQPGTHHQYNQLRVLANRLSSQGHLVALQEEDSLDDTPYFTTDTNGWRLGMDDDHRPFLERGVSCLHAITYPFPTFWHTLGDDISVIDEPTSWDTALIFRAFAASLSGLGDGRLTRAVEATKVAFHDEL</sequence>
<dbReference type="GO" id="GO:0008233">
    <property type="term" value="F:peptidase activity"/>
    <property type="evidence" value="ECO:0007669"/>
    <property type="project" value="UniProtKB-KW"/>
</dbReference>
<accession>A0A4V1IYF8</accession>
<evidence type="ECO:0000256" key="3">
    <source>
        <dbReference type="RuleBase" id="RU361240"/>
    </source>
</evidence>
<evidence type="ECO:0000256" key="2">
    <source>
        <dbReference type="ARBA" id="ARBA00023315"/>
    </source>
</evidence>
<keyword evidence="3" id="KW-0645">Protease</keyword>
<gene>
    <name evidence="5" type="ORF">BJ684DRAFT_22554</name>
</gene>
<dbReference type="GO" id="GO:0008270">
    <property type="term" value="F:zinc ion binding"/>
    <property type="evidence" value="ECO:0007669"/>
    <property type="project" value="TreeGrafter"/>
</dbReference>
<dbReference type="InterPro" id="IPR007484">
    <property type="entry name" value="Peptidase_M28"/>
</dbReference>